<proteinExistence type="predicted"/>
<feature type="compositionally biased region" description="Low complexity" evidence="1">
    <location>
        <begin position="214"/>
        <end position="223"/>
    </location>
</feature>
<dbReference type="InterPro" id="IPR046281">
    <property type="entry name" value="DUF6318"/>
</dbReference>
<evidence type="ECO:0000313" key="4">
    <source>
        <dbReference type="Proteomes" id="UP000195981"/>
    </source>
</evidence>
<feature type="region of interest" description="Disordered" evidence="1">
    <location>
        <begin position="200"/>
        <end position="223"/>
    </location>
</feature>
<gene>
    <name evidence="3" type="ORF">FM110_04900</name>
</gene>
<evidence type="ECO:0000256" key="1">
    <source>
        <dbReference type="SAM" id="MobiDB-lite"/>
    </source>
</evidence>
<sequence length="223" mass="22887">MSRTAQRIVIAVIALALVVSMGAVGLAGLFSSPDDTQAQDPADTRAAVDPSSQPQPSPTAKPEAPAEMAQQSPEGAQATLRYMLDSYAYMMATGDTESWEGSISPECQVCVQFVANAKQLHTQGGWSVGGEFTVGAMTFQGNGEPPASGIATAEFHQAEQRIIDDPAKEAATMPEVDAQIQASMVWDGERWRVGDMSIIEPGTGPSDAGGGAGAASDAGGAAG</sequence>
<accession>A0A1X6WXF7</accession>
<name>A0A1X6WXF7_9MICO</name>
<evidence type="ECO:0000313" key="3">
    <source>
        <dbReference type="EMBL" id="SLM90428.1"/>
    </source>
</evidence>
<keyword evidence="4" id="KW-1185">Reference proteome</keyword>
<evidence type="ECO:0000259" key="2">
    <source>
        <dbReference type="Pfam" id="PF19843"/>
    </source>
</evidence>
<reference evidence="3 4" key="1">
    <citation type="submission" date="2017-02" db="EMBL/GenBank/DDBJ databases">
        <authorList>
            <person name="Peterson S.W."/>
        </authorList>
    </citation>
    <scope>NUCLEOTIDE SEQUENCE [LARGE SCALE GENOMIC DNA]</scope>
    <source>
        <strain evidence="3 4">CIP104813</strain>
    </source>
</reference>
<dbReference type="AlphaFoldDB" id="A0A1X6WXF7"/>
<dbReference type="Pfam" id="PF19843">
    <property type="entry name" value="DUF6318"/>
    <property type="match status" value="1"/>
</dbReference>
<dbReference type="Proteomes" id="UP000195981">
    <property type="component" value="Unassembled WGS sequence"/>
</dbReference>
<dbReference type="RefSeq" id="WP_087103209.1">
    <property type="nucleotide sequence ID" value="NZ_FWFG01000048.1"/>
</dbReference>
<dbReference type="OrthoDB" id="5148029at2"/>
<feature type="domain" description="DUF6318" evidence="2">
    <location>
        <begin position="60"/>
        <end position="194"/>
    </location>
</feature>
<dbReference type="EMBL" id="FWFG01000048">
    <property type="protein sequence ID" value="SLM90428.1"/>
    <property type="molecule type" value="Genomic_DNA"/>
</dbReference>
<protein>
    <recommendedName>
        <fullName evidence="2">DUF6318 domain-containing protein</fullName>
    </recommendedName>
</protein>
<organism evidence="3 4">
    <name type="scientific">Brachybacterium nesterenkovii</name>
    <dbReference type="NCBI Taxonomy" id="47847"/>
    <lineage>
        <taxon>Bacteria</taxon>
        <taxon>Bacillati</taxon>
        <taxon>Actinomycetota</taxon>
        <taxon>Actinomycetes</taxon>
        <taxon>Micrococcales</taxon>
        <taxon>Dermabacteraceae</taxon>
        <taxon>Brachybacterium</taxon>
    </lineage>
</organism>
<feature type="region of interest" description="Disordered" evidence="1">
    <location>
        <begin position="34"/>
        <end position="74"/>
    </location>
</feature>